<evidence type="ECO:0000256" key="1">
    <source>
        <dbReference type="SAM" id="MobiDB-lite"/>
    </source>
</evidence>
<dbReference type="Proteomes" id="UP000184383">
    <property type="component" value="Unassembled WGS sequence"/>
</dbReference>
<evidence type="ECO:0000313" key="3">
    <source>
        <dbReference type="EMBL" id="OJJ39085.1"/>
    </source>
</evidence>
<keyword evidence="4" id="KW-1185">Reference proteome</keyword>
<feature type="transmembrane region" description="Helical" evidence="2">
    <location>
        <begin position="260"/>
        <end position="283"/>
    </location>
</feature>
<keyword evidence="2" id="KW-0472">Membrane</keyword>
<keyword evidence="2" id="KW-1133">Transmembrane helix</keyword>
<dbReference type="Pfam" id="PF10361">
    <property type="entry name" value="DUF2434"/>
    <property type="match status" value="1"/>
</dbReference>
<feature type="transmembrane region" description="Helical" evidence="2">
    <location>
        <begin position="214"/>
        <end position="233"/>
    </location>
</feature>
<feature type="transmembrane region" description="Helical" evidence="2">
    <location>
        <begin position="82"/>
        <end position="103"/>
    </location>
</feature>
<gene>
    <name evidence="3" type="ORF">ASPWEDRAFT_36804</name>
</gene>
<sequence length="441" mass="49478">MLFIRSILPYQNENTNVLINQTPFNQSTLTHFNYTLYSNGTLSNTTHCYLTFNSFHPHLFSNGSFINATSCYSPINEIRAHASLGLAFALLYALTIIFTLVNIRKHGRRYLPVDGRYSTFSRVVTYYWLLAVAVLAAISCFMGVDVDRDYLQSDPLVLQSIFYMFVTPASMASVWEAVRHWSTWQKRQIHDRDPYAFTFSPPSSRTYQENTLPLLFYALALTTLLLSLLHPWAQIPLQRSPEQQALIAEPVATDPRFKGAGYASLACCVVILYSVLHSIHRYLPAESKSKRGKLVSSLKCVPPRLAFVMILLAVKVSYALAAAYDFSISPMRYNVHPAVLYGLGHAPAVLIICVLNVCGFSDLNEDKALLVLRAERDDAFVFGRGRGQRGFQGLYGKEEQLRAFVREVEGRSLNRGNGNSRSEGYEMGDLGDEDGGAPEYA</sequence>
<feature type="compositionally biased region" description="Acidic residues" evidence="1">
    <location>
        <begin position="429"/>
        <end position="441"/>
    </location>
</feature>
<dbReference type="VEuPathDB" id="FungiDB:ASPWEDRAFT_36804"/>
<evidence type="ECO:0000313" key="4">
    <source>
        <dbReference type="Proteomes" id="UP000184383"/>
    </source>
</evidence>
<dbReference type="RefSeq" id="XP_040692761.1">
    <property type="nucleotide sequence ID" value="XM_040834550.1"/>
</dbReference>
<feature type="transmembrane region" description="Helical" evidence="2">
    <location>
        <begin position="156"/>
        <end position="178"/>
    </location>
</feature>
<dbReference type="InterPro" id="IPR018830">
    <property type="entry name" value="DUF2434"/>
</dbReference>
<proteinExistence type="predicted"/>
<dbReference type="STRING" id="1073089.A0A1L9RVY0"/>
<feature type="transmembrane region" description="Helical" evidence="2">
    <location>
        <begin position="304"/>
        <end position="326"/>
    </location>
</feature>
<protein>
    <submittedName>
        <fullName evidence="3">Uncharacterized protein</fullName>
    </submittedName>
</protein>
<dbReference type="AlphaFoldDB" id="A0A1L9RVY0"/>
<organism evidence="3 4">
    <name type="scientific">Aspergillus wentii DTO 134E9</name>
    <dbReference type="NCBI Taxonomy" id="1073089"/>
    <lineage>
        <taxon>Eukaryota</taxon>
        <taxon>Fungi</taxon>
        <taxon>Dikarya</taxon>
        <taxon>Ascomycota</taxon>
        <taxon>Pezizomycotina</taxon>
        <taxon>Eurotiomycetes</taxon>
        <taxon>Eurotiomycetidae</taxon>
        <taxon>Eurotiales</taxon>
        <taxon>Aspergillaceae</taxon>
        <taxon>Aspergillus</taxon>
        <taxon>Aspergillus subgen. Cremei</taxon>
    </lineage>
</organism>
<feature type="transmembrane region" description="Helical" evidence="2">
    <location>
        <begin position="338"/>
        <end position="358"/>
    </location>
</feature>
<dbReference type="OrthoDB" id="5308502at2759"/>
<feature type="region of interest" description="Disordered" evidence="1">
    <location>
        <begin position="414"/>
        <end position="441"/>
    </location>
</feature>
<name>A0A1L9RVY0_ASPWE</name>
<feature type="transmembrane region" description="Helical" evidence="2">
    <location>
        <begin position="124"/>
        <end position="144"/>
    </location>
</feature>
<keyword evidence="2" id="KW-0812">Transmembrane</keyword>
<evidence type="ECO:0000256" key="2">
    <source>
        <dbReference type="SAM" id="Phobius"/>
    </source>
</evidence>
<accession>A0A1L9RVY0</accession>
<reference evidence="4" key="1">
    <citation type="journal article" date="2017" name="Genome Biol.">
        <title>Comparative genomics reveals high biological diversity and specific adaptations in the industrially and medically important fungal genus Aspergillus.</title>
        <authorList>
            <person name="de Vries R.P."/>
            <person name="Riley R."/>
            <person name="Wiebenga A."/>
            <person name="Aguilar-Osorio G."/>
            <person name="Amillis S."/>
            <person name="Uchima C.A."/>
            <person name="Anderluh G."/>
            <person name="Asadollahi M."/>
            <person name="Askin M."/>
            <person name="Barry K."/>
            <person name="Battaglia E."/>
            <person name="Bayram O."/>
            <person name="Benocci T."/>
            <person name="Braus-Stromeyer S.A."/>
            <person name="Caldana C."/>
            <person name="Canovas D."/>
            <person name="Cerqueira G.C."/>
            <person name="Chen F."/>
            <person name="Chen W."/>
            <person name="Choi C."/>
            <person name="Clum A."/>
            <person name="Dos Santos R.A."/>
            <person name="Damasio A.R."/>
            <person name="Diallinas G."/>
            <person name="Emri T."/>
            <person name="Fekete E."/>
            <person name="Flipphi M."/>
            <person name="Freyberg S."/>
            <person name="Gallo A."/>
            <person name="Gournas C."/>
            <person name="Habgood R."/>
            <person name="Hainaut M."/>
            <person name="Harispe M.L."/>
            <person name="Henrissat B."/>
            <person name="Hilden K.S."/>
            <person name="Hope R."/>
            <person name="Hossain A."/>
            <person name="Karabika E."/>
            <person name="Karaffa L."/>
            <person name="Karanyi Z."/>
            <person name="Krasevec N."/>
            <person name="Kuo A."/>
            <person name="Kusch H."/>
            <person name="LaButti K."/>
            <person name="Lagendijk E.L."/>
            <person name="Lapidus A."/>
            <person name="Levasseur A."/>
            <person name="Lindquist E."/>
            <person name="Lipzen A."/>
            <person name="Logrieco A.F."/>
            <person name="MacCabe A."/>
            <person name="Maekelae M.R."/>
            <person name="Malavazi I."/>
            <person name="Melin P."/>
            <person name="Meyer V."/>
            <person name="Mielnichuk N."/>
            <person name="Miskei M."/>
            <person name="Molnar A.P."/>
            <person name="Mule G."/>
            <person name="Ngan C.Y."/>
            <person name="Orejas M."/>
            <person name="Orosz E."/>
            <person name="Ouedraogo J.P."/>
            <person name="Overkamp K.M."/>
            <person name="Park H.-S."/>
            <person name="Perrone G."/>
            <person name="Piumi F."/>
            <person name="Punt P.J."/>
            <person name="Ram A.F."/>
            <person name="Ramon A."/>
            <person name="Rauscher S."/>
            <person name="Record E."/>
            <person name="Riano-Pachon D.M."/>
            <person name="Robert V."/>
            <person name="Roehrig J."/>
            <person name="Ruller R."/>
            <person name="Salamov A."/>
            <person name="Salih N.S."/>
            <person name="Samson R.A."/>
            <person name="Sandor E."/>
            <person name="Sanguinetti M."/>
            <person name="Schuetze T."/>
            <person name="Sepcic K."/>
            <person name="Shelest E."/>
            <person name="Sherlock G."/>
            <person name="Sophianopoulou V."/>
            <person name="Squina F.M."/>
            <person name="Sun H."/>
            <person name="Susca A."/>
            <person name="Todd R.B."/>
            <person name="Tsang A."/>
            <person name="Unkles S.E."/>
            <person name="van de Wiele N."/>
            <person name="van Rossen-Uffink D."/>
            <person name="Oliveira J.V."/>
            <person name="Vesth T.C."/>
            <person name="Visser J."/>
            <person name="Yu J.-H."/>
            <person name="Zhou M."/>
            <person name="Andersen M.R."/>
            <person name="Archer D.B."/>
            <person name="Baker S.E."/>
            <person name="Benoit I."/>
            <person name="Brakhage A.A."/>
            <person name="Braus G.H."/>
            <person name="Fischer R."/>
            <person name="Frisvad J.C."/>
            <person name="Goldman G.H."/>
            <person name="Houbraken J."/>
            <person name="Oakley B."/>
            <person name="Pocsi I."/>
            <person name="Scazzocchio C."/>
            <person name="Seiboth B."/>
            <person name="vanKuyk P.A."/>
            <person name="Wortman J."/>
            <person name="Dyer P.S."/>
            <person name="Grigoriev I.V."/>
        </authorList>
    </citation>
    <scope>NUCLEOTIDE SEQUENCE [LARGE SCALE GENOMIC DNA]</scope>
    <source>
        <strain evidence="4">DTO 134E9</strain>
    </source>
</reference>
<dbReference type="EMBL" id="KV878210">
    <property type="protein sequence ID" value="OJJ39085.1"/>
    <property type="molecule type" value="Genomic_DNA"/>
</dbReference>
<dbReference type="GeneID" id="63750398"/>